<evidence type="ECO:0000313" key="8">
    <source>
        <dbReference type="Proteomes" id="UP000075538"/>
    </source>
</evidence>
<evidence type="ECO:0000313" key="7">
    <source>
        <dbReference type="EMBL" id="OAG77047.1"/>
    </source>
</evidence>
<dbReference type="CDD" id="cd03293">
    <property type="entry name" value="ABC_NrtD_SsuB_transporters"/>
    <property type="match status" value="1"/>
</dbReference>
<dbReference type="STRING" id="178901.AmDm5_2883"/>
<evidence type="ECO:0000256" key="2">
    <source>
        <dbReference type="ARBA" id="ARBA00022448"/>
    </source>
</evidence>
<dbReference type="InterPro" id="IPR027417">
    <property type="entry name" value="P-loop_NTPase"/>
</dbReference>
<dbReference type="SUPFAM" id="SSF52540">
    <property type="entry name" value="P-loop containing nucleoside triphosphate hydrolases"/>
    <property type="match status" value="1"/>
</dbReference>
<evidence type="ECO:0000256" key="1">
    <source>
        <dbReference type="ARBA" id="ARBA00005417"/>
    </source>
</evidence>
<keyword evidence="3" id="KW-0547">Nucleotide-binding</keyword>
<comment type="caution">
    <text evidence="6">The sequence shown here is derived from an EMBL/GenBank/DDBJ whole genome shotgun (WGS) entry which is preliminary data.</text>
</comment>
<dbReference type="InterPro" id="IPR003439">
    <property type="entry name" value="ABC_transporter-like_ATP-bd"/>
</dbReference>
<evidence type="ECO:0000259" key="5">
    <source>
        <dbReference type="PROSITE" id="PS50893"/>
    </source>
</evidence>
<dbReference type="SMART" id="SM00382">
    <property type="entry name" value="AAA"/>
    <property type="match status" value="1"/>
</dbReference>
<dbReference type="PROSITE" id="PS50893">
    <property type="entry name" value="ABC_TRANSPORTER_2"/>
    <property type="match status" value="1"/>
</dbReference>
<proteinExistence type="inferred from homology"/>
<keyword evidence="2" id="KW-0813">Transport</keyword>
<dbReference type="InterPro" id="IPR003593">
    <property type="entry name" value="AAA+_ATPase"/>
</dbReference>
<dbReference type="GO" id="GO:0005524">
    <property type="term" value="F:ATP binding"/>
    <property type="evidence" value="ECO:0007669"/>
    <property type="project" value="UniProtKB-KW"/>
</dbReference>
<dbReference type="eggNOG" id="COG1116">
    <property type="taxonomic scope" value="Bacteria"/>
</dbReference>
<dbReference type="AlphaFoldDB" id="A0A149V3R2"/>
<protein>
    <submittedName>
        <fullName evidence="6 7">ABC transporter ATP-binding protein</fullName>
    </submittedName>
</protein>
<comment type="similarity">
    <text evidence="1">Belongs to the ABC transporter superfamily.</text>
</comment>
<gene>
    <name evidence="6" type="ORF">AD953_09945</name>
    <name evidence="7" type="ORF">Amal_02825</name>
</gene>
<name>A0A149V3R2_9PROT</name>
<dbReference type="Proteomes" id="UP000077349">
    <property type="component" value="Unassembled WGS sequence"/>
</dbReference>
<dbReference type="InterPro" id="IPR050166">
    <property type="entry name" value="ABC_transporter_ATP-bind"/>
</dbReference>
<evidence type="ECO:0000256" key="3">
    <source>
        <dbReference type="ARBA" id="ARBA00022741"/>
    </source>
</evidence>
<dbReference type="PANTHER" id="PTHR42788">
    <property type="entry name" value="TAURINE IMPORT ATP-BINDING PROTEIN-RELATED"/>
    <property type="match status" value="1"/>
</dbReference>
<accession>A0A149V3R2</accession>
<reference evidence="7 9" key="2">
    <citation type="submission" date="2016-03" db="EMBL/GenBank/DDBJ databases">
        <title>Draft genome sequence of Acetobacter malorum CECT 7742, a strain isolated from strawberry vinegar.</title>
        <authorList>
            <person name="Sainz F."/>
            <person name="Mas A."/>
            <person name="Torija M.J."/>
        </authorList>
    </citation>
    <scope>NUCLEOTIDE SEQUENCE [LARGE SCALE GENOMIC DNA]</scope>
    <source>
        <strain evidence="7 9">CECT 7742</strain>
    </source>
</reference>
<dbReference type="GO" id="GO:0016887">
    <property type="term" value="F:ATP hydrolysis activity"/>
    <property type="evidence" value="ECO:0007669"/>
    <property type="project" value="InterPro"/>
</dbReference>
<keyword evidence="4 6" id="KW-0067">ATP-binding</keyword>
<reference evidence="6 8" key="1">
    <citation type="submission" date="2015-06" db="EMBL/GenBank/DDBJ databases">
        <title>Improved classification and identification of acetic acid bacteria using matrix-assisted laser desorption/ionization time-of-flight mass spectrometry; Gluconobacter nephelii and Gluconobacter uchimurae are later heterotypic synonyms of Gluconobacter japonicus and Gluconobacter oxydans, respectively.</title>
        <authorList>
            <person name="Li L."/>
            <person name="Cleenwerck I."/>
            <person name="De Vuyst L."/>
            <person name="Vandamme P."/>
        </authorList>
    </citation>
    <scope>NUCLEOTIDE SEQUENCE [LARGE SCALE GENOMIC DNA]</scope>
    <source>
        <strain evidence="6 8">LMG 1604</strain>
    </source>
</reference>
<dbReference type="Pfam" id="PF00005">
    <property type="entry name" value="ABC_tran"/>
    <property type="match status" value="1"/>
</dbReference>
<dbReference type="PROSITE" id="PS00211">
    <property type="entry name" value="ABC_TRANSPORTER_1"/>
    <property type="match status" value="1"/>
</dbReference>
<evidence type="ECO:0000256" key="4">
    <source>
        <dbReference type="ARBA" id="ARBA00022840"/>
    </source>
</evidence>
<dbReference type="Gene3D" id="3.40.50.300">
    <property type="entry name" value="P-loop containing nucleotide triphosphate hydrolases"/>
    <property type="match status" value="1"/>
</dbReference>
<dbReference type="PANTHER" id="PTHR42788:SF13">
    <property type="entry name" value="ALIPHATIC SULFONATES IMPORT ATP-BINDING PROTEIN SSUB"/>
    <property type="match status" value="1"/>
</dbReference>
<evidence type="ECO:0000313" key="6">
    <source>
        <dbReference type="EMBL" id="KXV74848.1"/>
    </source>
</evidence>
<dbReference type="InterPro" id="IPR017871">
    <property type="entry name" value="ABC_transporter-like_CS"/>
</dbReference>
<dbReference type="EMBL" id="LHZZ01000579">
    <property type="protein sequence ID" value="KXV74848.1"/>
    <property type="molecule type" value="Genomic_DNA"/>
</dbReference>
<dbReference type="PATRIC" id="fig|178901.15.peg.3557"/>
<organism evidence="6 8">
    <name type="scientific">Acetobacter malorum</name>
    <dbReference type="NCBI Taxonomy" id="178901"/>
    <lineage>
        <taxon>Bacteria</taxon>
        <taxon>Pseudomonadati</taxon>
        <taxon>Pseudomonadota</taxon>
        <taxon>Alphaproteobacteria</taxon>
        <taxon>Acetobacterales</taxon>
        <taxon>Acetobacteraceae</taxon>
        <taxon>Acetobacter</taxon>
    </lineage>
</organism>
<dbReference type="EMBL" id="LVHD01000018">
    <property type="protein sequence ID" value="OAG77047.1"/>
    <property type="molecule type" value="Genomic_DNA"/>
</dbReference>
<evidence type="ECO:0000313" key="9">
    <source>
        <dbReference type="Proteomes" id="UP000077349"/>
    </source>
</evidence>
<dbReference type="Proteomes" id="UP000075538">
    <property type="component" value="Unassembled WGS sequence"/>
</dbReference>
<sequence>MNTHAARPIRLRFEHLSKSYPSSRRAGGNATGNLVLKDIHLDVFEGEFLVIVGPSGCGKSTLLDLAAGLSLPTDGRIVLDGRAVTKPGPERSVVFQNYALFPWKTVFDNIAFALSAAGVPRRAQLERVRRVLALVDLEDAADRYPHQLSGGMKQRVAIARSLSVEPEVLLMDEPFGALDAQTREGLQAELRHLWRRNNMTIIFITHDIDEALSLGQRVAIMGRAPGRVVDVVQLPFQPDAAVDEIRTHPEYGELRRYIRAVLSQPDAATRAVA</sequence>
<feature type="domain" description="ABC transporter" evidence="5">
    <location>
        <begin position="11"/>
        <end position="248"/>
    </location>
</feature>